<proteinExistence type="predicted"/>
<sequence>MGKLPTKNYIPSHFMKGTLIQMANGRLKKVEDLSSDDFLLSAPLSRVFNIDTSVVVEIAKASTLARVTFAATIEPQLELPFFVLGKGWSSCDPHRTQATYGLEVQQLKV</sequence>
<evidence type="ECO:0000256" key="6">
    <source>
        <dbReference type="ARBA" id="ARBA00023242"/>
    </source>
</evidence>
<dbReference type="AlphaFoldDB" id="A0A3P8B7X2"/>
<dbReference type="WBParaSite" id="HPBE_0001891501-mRNA-1">
    <property type="protein sequence ID" value="HPBE_0001891501-mRNA-1"/>
    <property type="gene ID" value="HPBE_0001891501"/>
</dbReference>
<accession>A0A3P8B7X2</accession>
<organism evidence="8">
    <name type="scientific">Heligmosomoides polygyrus</name>
    <name type="common">Parasitic roundworm</name>
    <dbReference type="NCBI Taxonomy" id="6339"/>
    <lineage>
        <taxon>Eukaryota</taxon>
        <taxon>Metazoa</taxon>
        <taxon>Ecdysozoa</taxon>
        <taxon>Nematoda</taxon>
        <taxon>Chromadorea</taxon>
        <taxon>Rhabditida</taxon>
        <taxon>Rhabditina</taxon>
        <taxon>Rhabditomorpha</taxon>
        <taxon>Strongyloidea</taxon>
        <taxon>Heligmosomidae</taxon>
        <taxon>Heligmosomoides</taxon>
    </lineage>
</organism>
<evidence type="ECO:0000256" key="4">
    <source>
        <dbReference type="ARBA" id="ARBA00023125"/>
    </source>
</evidence>
<dbReference type="GO" id="GO:0003677">
    <property type="term" value="F:DNA binding"/>
    <property type="evidence" value="ECO:0007669"/>
    <property type="project" value="UniProtKB-KW"/>
</dbReference>
<dbReference type="GO" id="GO:0005634">
    <property type="term" value="C:nucleus"/>
    <property type="evidence" value="ECO:0007669"/>
    <property type="project" value="UniProtKB-SubCell"/>
</dbReference>
<evidence type="ECO:0000256" key="2">
    <source>
        <dbReference type="ARBA" id="ARBA00022491"/>
    </source>
</evidence>
<reference evidence="8 9" key="1">
    <citation type="submission" date="2018-11" db="EMBL/GenBank/DDBJ databases">
        <authorList>
            <consortium name="Pathogen Informatics"/>
        </authorList>
    </citation>
    <scope>NUCLEOTIDE SEQUENCE [LARGE SCALE GENOMIC DNA]</scope>
</reference>
<evidence type="ECO:0000313" key="9">
    <source>
        <dbReference type="Proteomes" id="UP000050761"/>
    </source>
</evidence>
<dbReference type="SMART" id="SM00536">
    <property type="entry name" value="AXH"/>
    <property type="match status" value="1"/>
</dbReference>
<dbReference type="Pfam" id="PF08517">
    <property type="entry name" value="AXH"/>
    <property type="match status" value="1"/>
</dbReference>
<evidence type="ECO:0000313" key="8">
    <source>
        <dbReference type="EMBL" id="VDP13350.1"/>
    </source>
</evidence>
<protein>
    <submittedName>
        <fullName evidence="10">AXH domain-containing protein</fullName>
    </submittedName>
</protein>
<dbReference type="GO" id="GO:0006355">
    <property type="term" value="P:regulation of DNA-templated transcription"/>
    <property type="evidence" value="ECO:0007669"/>
    <property type="project" value="InterPro"/>
</dbReference>
<dbReference type="Proteomes" id="UP000050761">
    <property type="component" value="Unassembled WGS sequence"/>
</dbReference>
<dbReference type="PANTHER" id="PTHR13392">
    <property type="entry name" value="ATAXIN 1"/>
    <property type="match status" value="1"/>
</dbReference>
<evidence type="ECO:0000256" key="5">
    <source>
        <dbReference type="ARBA" id="ARBA00023163"/>
    </source>
</evidence>
<dbReference type="EMBL" id="UZAH01031000">
    <property type="protein sequence ID" value="VDP13350.1"/>
    <property type="molecule type" value="Genomic_DNA"/>
</dbReference>
<dbReference type="InterPro" id="IPR043404">
    <property type="entry name" value="ATAXIN1-like"/>
</dbReference>
<keyword evidence="3" id="KW-0805">Transcription regulation</keyword>
<dbReference type="OrthoDB" id="10000452at2759"/>
<evidence type="ECO:0000313" key="10">
    <source>
        <dbReference type="WBParaSite" id="HPBE_0001891501-mRNA-1"/>
    </source>
</evidence>
<comment type="subcellular location">
    <subcellularLocation>
        <location evidence="1">Nucleus</location>
    </subcellularLocation>
</comment>
<dbReference type="SUPFAM" id="SSF102031">
    <property type="entry name" value="AXH domain"/>
    <property type="match status" value="1"/>
</dbReference>
<evidence type="ECO:0000256" key="1">
    <source>
        <dbReference type="ARBA" id="ARBA00004123"/>
    </source>
</evidence>
<keyword evidence="5" id="KW-0804">Transcription</keyword>
<evidence type="ECO:0000256" key="3">
    <source>
        <dbReference type="ARBA" id="ARBA00023015"/>
    </source>
</evidence>
<gene>
    <name evidence="8" type="ORF">HPBE_LOCUS18914</name>
</gene>
<dbReference type="InterPro" id="IPR003652">
    <property type="entry name" value="Ataxin_AXH_dom"/>
</dbReference>
<dbReference type="PROSITE" id="PS51148">
    <property type="entry name" value="AXH"/>
    <property type="match status" value="1"/>
</dbReference>
<keyword evidence="2" id="KW-0678">Repressor</keyword>
<dbReference type="GO" id="GO:0003723">
    <property type="term" value="F:RNA binding"/>
    <property type="evidence" value="ECO:0007669"/>
    <property type="project" value="InterPro"/>
</dbReference>
<dbReference type="InterPro" id="IPR036096">
    <property type="entry name" value="Ataxin_AXH_dom_sf"/>
</dbReference>
<evidence type="ECO:0000259" key="7">
    <source>
        <dbReference type="PROSITE" id="PS51148"/>
    </source>
</evidence>
<keyword evidence="4" id="KW-0238">DNA-binding</keyword>
<reference evidence="10" key="2">
    <citation type="submission" date="2019-09" db="UniProtKB">
        <authorList>
            <consortium name="WormBaseParasite"/>
        </authorList>
    </citation>
    <scope>IDENTIFICATION</scope>
</reference>
<feature type="domain" description="AXH" evidence="7">
    <location>
        <begin position="2"/>
        <end position="109"/>
    </location>
</feature>
<keyword evidence="6" id="KW-0539">Nucleus</keyword>
<keyword evidence="9" id="KW-1185">Reference proteome</keyword>
<name>A0A3P8B7X2_HELPZ</name>
<dbReference type="PANTHER" id="PTHR13392:SF13">
    <property type="entry name" value="AXH DOMAIN-CONTAINING PROTEIN"/>
    <property type="match status" value="1"/>
</dbReference>